<evidence type="ECO:0000313" key="2">
    <source>
        <dbReference type="EMBL" id="MQU28244.1"/>
    </source>
</evidence>
<dbReference type="EMBL" id="WIVW01000028">
    <property type="protein sequence ID" value="MQU28244.1"/>
    <property type="molecule type" value="Genomic_DNA"/>
</dbReference>
<name>A0A7X1Y0C0_9PSED</name>
<comment type="caution">
    <text evidence="2">The sequence shown here is derived from an EMBL/GenBank/DDBJ whole genome shotgun (WGS) entry which is preliminary data.</text>
</comment>
<proteinExistence type="predicted"/>
<reference evidence="2 3" key="1">
    <citation type="submission" date="2019-10" db="EMBL/GenBank/DDBJ databases">
        <title>Evaluation of single-gene subtyping targets for Pseudomonas.</title>
        <authorList>
            <person name="Reichler S.J."/>
            <person name="Orsi R.H."/>
            <person name="Wiedmann M."/>
            <person name="Martin N.H."/>
            <person name="Murphy S.I."/>
        </authorList>
    </citation>
    <scope>NUCLEOTIDE SEQUENCE [LARGE SCALE GENOMIC DNA]</scope>
    <source>
        <strain evidence="2 3">FSL R10-1984</strain>
    </source>
</reference>
<feature type="region of interest" description="Disordered" evidence="1">
    <location>
        <begin position="50"/>
        <end position="98"/>
    </location>
</feature>
<protein>
    <submittedName>
        <fullName evidence="2">DUF2514 family protein</fullName>
    </submittedName>
</protein>
<dbReference type="Pfam" id="PF10721">
    <property type="entry name" value="DUF2514"/>
    <property type="match status" value="1"/>
</dbReference>
<evidence type="ECO:0000256" key="1">
    <source>
        <dbReference type="SAM" id="MobiDB-lite"/>
    </source>
</evidence>
<dbReference type="Proteomes" id="UP000437970">
    <property type="component" value="Unassembled WGS sequence"/>
</dbReference>
<evidence type="ECO:0000313" key="3">
    <source>
        <dbReference type="Proteomes" id="UP000437970"/>
    </source>
</evidence>
<accession>A0A7X1Y0C0</accession>
<dbReference type="RefSeq" id="WP_153380853.1">
    <property type="nucleotide sequence ID" value="NZ_WIVW01000028.1"/>
</dbReference>
<dbReference type="AlphaFoldDB" id="A0A7X1Y0C0"/>
<organism evidence="2 3">
    <name type="scientific">Pseudomonas helleri</name>
    <dbReference type="NCBI Taxonomy" id="1608996"/>
    <lineage>
        <taxon>Bacteria</taxon>
        <taxon>Pseudomonadati</taxon>
        <taxon>Pseudomonadota</taxon>
        <taxon>Gammaproteobacteria</taxon>
        <taxon>Pseudomonadales</taxon>
        <taxon>Pseudomonadaceae</taxon>
        <taxon>Pseudomonas</taxon>
    </lineage>
</organism>
<sequence length="177" mass="19624">MIPWRWVGIGVLVGCSVFATWKVDAWRYGKQLAEVRTEYSDYKTSVATAATDASEKARKTEQQRQRDIDQVRADAVDQKQKDDALAAEQRADNDGLRDQTRKLLADKSTLNSRLAQRGKTINDLIDLLAELRSEADGYAGELAAALTESRRAGFACESSYDAVAGQHRGGKEYTHSP</sequence>
<dbReference type="InterPro" id="IPR019659">
    <property type="entry name" value="DUF2514"/>
</dbReference>
<feature type="compositionally biased region" description="Basic and acidic residues" evidence="1">
    <location>
        <begin position="53"/>
        <end position="98"/>
    </location>
</feature>
<gene>
    <name evidence="2" type="ORF">GHO29_17335</name>
</gene>